<accession>A0A7X6R4C2</accession>
<proteinExistence type="predicted"/>
<reference evidence="4 5" key="1">
    <citation type="submission" date="2020-04" db="EMBL/GenBank/DDBJ databases">
        <title>MicrobeNet Type strains.</title>
        <authorList>
            <person name="Nicholson A.C."/>
        </authorList>
    </citation>
    <scope>NUCLEOTIDE SEQUENCE [LARGE SCALE GENOMIC DNA]</scope>
    <source>
        <strain evidence="4 5">DSM 44956</strain>
    </source>
</reference>
<feature type="compositionally biased region" description="Basic and acidic residues" evidence="1">
    <location>
        <begin position="41"/>
        <end position="53"/>
    </location>
</feature>
<feature type="region of interest" description="Disordered" evidence="1">
    <location>
        <begin position="198"/>
        <end position="227"/>
    </location>
</feature>
<dbReference type="Pfam" id="PF13559">
    <property type="entry name" value="DUF4129"/>
    <property type="match status" value="1"/>
</dbReference>
<dbReference type="AlphaFoldDB" id="A0A7X6R4C2"/>
<evidence type="ECO:0000313" key="5">
    <source>
        <dbReference type="Proteomes" id="UP000540698"/>
    </source>
</evidence>
<protein>
    <submittedName>
        <fullName evidence="4">DUF4129 domain-containing protein</fullName>
    </submittedName>
</protein>
<feature type="transmembrane region" description="Helical" evidence="2">
    <location>
        <begin position="238"/>
        <end position="255"/>
    </location>
</feature>
<feature type="domain" description="Protein-glutamine gamma-glutamyltransferase-like C-terminal" evidence="3">
    <location>
        <begin position="63"/>
        <end position="134"/>
    </location>
</feature>
<dbReference type="Proteomes" id="UP000540698">
    <property type="component" value="Unassembled WGS sequence"/>
</dbReference>
<evidence type="ECO:0000313" key="4">
    <source>
        <dbReference type="EMBL" id="NKY28166.1"/>
    </source>
</evidence>
<name>A0A7X6R4C2_9NOCA</name>
<feature type="region of interest" description="Disordered" evidence="1">
    <location>
        <begin position="1"/>
        <end position="53"/>
    </location>
</feature>
<dbReference type="InterPro" id="IPR025403">
    <property type="entry name" value="TgpA-like_C"/>
</dbReference>
<feature type="transmembrane region" description="Helical" evidence="2">
    <location>
        <begin position="174"/>
        <end position="192"/>
    </location>
</feature>
<keyword evidence="2" id="KW-1133">Transmembrane helix</keyword>
<evidence type="ECO:0000256" key="2">
    <source>
        <dbReference type="SAM" id="Phobius"/>
    </source>
</evidence>
<sequence>MSDPTPPEIPSARHPGEVRLTEGPHATDDPAPGAPRLGAAADHRAAAESAAQHRDFDRALRERFRAVLRGLEQGGVLEVRRSRTARETADDVTTALPLEVATEIQPAAHSFDEVVYGGRRATEDEYRRLEYADRFSASAPPPAPEPVEVEAVEKAPRTRRRFPPLPGLLRDPRFWAALAATAALLLLVYGALQSCGAPTAPTPPPPQPPPELPDVPPPSRPGFGAGDDPIWDRLPAPVFYGGVQFLIAAALVVWWRARRRGALVREPRPVEVAANELLAGHAALYRRSKDHDHVAGKLRAATLRRIRAPLGITADTPPDRIVAAVAARVGAHPAQIGAALFGPVPDPGTLRVVAAQLEWIESEVG</sequence>
<organism evidence="4 5">
    <name type="scientific">Nocardia gamkensis</name>
    <dbReference type="NCBI Taxonomy" id="352869"/>
    <lineage>
        <taxon>Bacteria</taxon>
        <taxon>Bacillati</taxon>
        <taxon>Actinomycetota</taxon>
        <taxon>Actinomycetes</taxon>
        <taxon>Mycobacteriales</taxon>
        <taxon>Nocardiaceae</taxon>
        <taxon>Nocardia</taxon>
    </lineage>
</organism>
<evidence type="ECO:0000259" key="3">
    <source>
        <dbReference type="Pfam" id="PF13559"/>
    </source>
</evidence>
<dbReference type="RefSeq" id="WP_084498604.1">
    <property type="nucleotide sequence ID" value="NZ_JAAXOS010000008.1"/>
</dbReference>
<feature type="compositionally biased region" description="Pro residues" evidence="1">
    <location>
        <begin position="200"/>
        <end position="220"/>
    </location>
</feature>
<gene>
    <name evidence="4" type="ORF">HGB38_18330</name>
</gene>
<feature type="compositionally biased region" description="Basic and acidic residues" evidence="1">
    <location>
        <begin position="14"/>
        <end position="28"/>
    </location>
</feature>
<keyword evidence="5" id="KW-1185">Reference proteome</keyword>
<keyword evidence="2" id="KW-0812">Transmembrane</keyword>
<comment type="caution">
    <text evidence="4">The sequence shown here is derived from an EMBL/GenBank/DDBJ whole genome shotgun (WGS) entry which is preliminary data.</text>
</comment>
<feature type="compositionally biased region" description="Low complexity" evidence="1">
    <location>
        <begin position="29"/>
        <end position="40"/>
    </location>
</feature>
<evidence type="ECO:0000256" key="1">
    <source>
        <dbReference type="SAM" id="MobiDB-lite"/>
    </source>
</evidence>
<keyword evidence="2" id="KW-0472">Membrane</keyword>
<dbReference type="EMBL" id="JAAXOS010000008">
    <property type="protein sequence ID" value="NKY28166.1"/>
    <property type="molecule type" value="Genomic_DNA"/>
</dbReference>